<name>A0A7J3Z835_9CREN</name>
<dbReference type="SFLD" id="SFLDG01386">
    <property type="entry name" value="main_SPASM_domain-containing"/>
    <property type="match status" value="1"/>
</dbReference>
<comment type="caution">
    <text evidence="6">The sequence shown here is derived from an EMBL/GenBank/DDBJ whole genome shotgun (WGS) entry which is preliminary data.</text>
</comment>
<dbReference type="NCBIfam" id="TIGR04085">
    <property type="entry name" value="rSAM_more_4Fe4S"/>
    <property type="match status" value="1"/>
</dbReference>
<gene>
    <name evidence="6" type="ORF">ENM66_06565</name>
</gene>
<dbReference type="Pfam" id="PF04055">
    <property type="entry name" value="Radical_SAM"/>
    <property type="match status" value="1"/>
</dbReference>
<dbReference type="PROSITE" id="PS51918">
    <property type="entry name" value="RADICAL_SAM"/>
    <property type="match status" value="1"/>
</dbReference>
<dbReference type="GO" id="GO:0051536">
    <property type="term" value="F:iron-sulfur cluster binding"/>
    <property type="evidence" value="ECO:0007669"/>
    <property type="project" value="UniProtKB-KW"/>
</dbReference>
<sequence length="504" mass="55916">MGRRGGVPALFGALRIVLRSPILRAFLRLGLAHATCLSKEEGPIAVPRSHIYYSLLKLKGASLQCPLATHLYIGLLNLLIKFSVEIFGGSVEDVESALRVPGIRRGLETVLKSVALYGVTTPQRLPAPFMIVWDFTNMCNLRCKHCYRAAGKPLPNELTLHEKLKLVDELDRAGVAAVALSGGEPTIHPDYLTIVKALAKKEFYVATATSGWRFADIDELKKAVEAGLNYIEVSVDSANPRKHDEFRGVEGSWQRAVKALENAIKLELSHAMAVTITKLNLDEVDDILALAESIGVRRVIFFNFVPTGRGREIMNIDLDPLEREELLRRLYREMKRRKMEIYTTAPEYGRVVIQMSSGREVAPTHFVARGDPVMSAIAEFIGGCGAGRIYAAILPDGVVTPCVFLPIPVGNVKERPFEVIWSKSPLLNTLRDKDSLKGFCHRCLYKNVCGGCRARAYGYFGDPLEVDPGCVYNYNAWRSLKEFVDVREKEAEAHTSLHKIAPAA</sequence>
<dbReference type="InterPro" id="IPR050377">
    <property type="entry name" value="Radical_SAM_PqqE_MftC-like"/>
</dbReference>
<dbReference type="InterPro" id="IPR013785">
    <property type="entry name" value="Aldolase_TIM"/>
</dbReference>
<keyword evidence="3" id="KW-0408">Iron</keyword>
<dbReference type="GO" id="GO:0003824">
    <property type="term" value="F:catalytic activity"/>
    <property type="evidence" value="ECO:0007669"/>
    <property type="project" value="InterPro"/>
</dbReference>
<evidence type="ECO:0000313" key="6">
    <source>
        <dbReference type="EMBL" id="HHQ50994.1"/>
    </source>
</evidence>
<evidence type="ECO:0000259" key="5">
    <source>
        <dbReference type="PROSITE" id="PS51918"/>
    </source>
</evidence>
<dbReference type="SFLD" id="SFLDS00029">
    <property type="entry name" value="Radical_SAM"/>
    <property type="match status" value="1"/>
</dbReference>
<dbReference type="GO" id="GO:0006783">
    <property type="term" value="P:heme biosynthetic process"/>
    <property type="evidence" value="ECO:0007669"/>
    <property type="project" value="TreeGrafter"/>
</dbReference>
<dbReference type="AlphaFoldDB" id="A0A7J3Z835"/>
<keyword evidence="1" id="KW-0949">S-adenosyl-L-methionine</keyword>
<dbReference type="SMART" id="SM00729">
    <property type="entry name" value="Elp3"/>
    <property type="match status" value="1"/>
</dbReference>
<dbReference type="Gene3D" id="3.20.20.70">
    <property type="entry name" value="Aldolase class I"/>
    <property type="match status" value="1"/>
</dbReference>
<accession>A0A7J3Z835</accession>
<dbReference type="InterPro" id="IPR006638">
    <property type="entry name" value="Elp3/MiaA/NifB-like_rSAM"/>
</dbReference>
<dbReference type="InterPro" id="IPR007197">
    <property type="entry name" value="rSAM"/>
</dbReference>
<feature type="domain" description="Radical SAM core" evidence="5">
    <location>
        <begin position="119"/>
        <end position="337"/>
    </location>
</feature>
<organism evidence="6">
    <name type="scientific">Ignisphaera aggregans</name>
    <dbReference type="NCBI Taxonomy" id="334771"/>
    <lineage>
        <taxon>Archaea</taxon>
        <taxon>Thermoproteota</taxon>
        <taxon>Thermoprotei</taxon>
        <taxon>Desulfurococcales</taxon>
        <taxon>Desulfurococcaceae</taxon>
        <taxon>Ignisphaera</taxon>
    </lineage>
</organism>
<dbReference type="SFLD" id="SFLDG01067">
    <property type="entry name" value="SPASM/twitch_domain_containing"/>
    <property type="match status" value="1"/>
</dbReference>
<dbReference type="InterPro" id="IPR023885">
    <property type="entry name" value="4Fe4S-binding_SPASM_dom"/>
</dbReference>
<dbReference type="EMBL" id="DRYQ01000092">
    <property type="protein sequence ID" value="HHQ50994.1"/>
    <property type="molecule type" value="Genomic_DNA"/>
</dbReference>
<dbReference type="CDD" id="cd21123">
    <property type="entry name" value="SPASM_MftC-like"/>
    <property type="match status" value="1"/>
</dbReference>
<dbReference type="GO" id="GO:0046872">
    <property type="term" value="F:metal ion binding"/>
    <property type="evidence" value="ECO:0007669"/>
    <property type="project" value="UniProtKB-KW"/>
</dbReference>
<dbReference type="SUPFAM" id="SSF102114">
    <property type="entry name" value="Radical SAM enzymes"/>
    <property type="match status" value="1"/>
</dbReference>
<protein>
    <submittedName>
        <fullName evidence="6">Radical SAM protein</fullName>
    </submittedName>
</protein>
<evidence type="ECO:0000256" key="2">
    <source>
        <dbReference type="ARBA" id="ARBA00022723"/>
    </source>
</evidence>
<dbReference type="PANTHER" id="PTHR11228">
    <property type="entry name" value="RADICAL SAM DOMAIN PROTEIN"/>
    <property type="match status" value="1"/>
</dbReference>
<keyword evidence="2" id="KW-0479">Metal-binding</keyword>
<reference evidence="6" key="1">
    <citation type="journal article" date="2020" name="mSystems">
        <title>Genome- and Community-Level Interaction Insights into Carbon Utilization and Element Cycling Functions of Hydrothermarchaeota in Hydrothermal Sediment.</title>
        <authorList>
            <person name="Zhou Z."/>
            <person name="Liu Y."/>
            <person name="Xu W."/>
            <person name="Pan J."/>
            <person name="Luo Z.H."/>
            <person name="Li M."/>
        </authorList>
    </citation>
    <scope>NUCLEOTIDE SEQUENCE [LARGE SCALE GENOMIC DNA]</scope>
    <source>
        <strain evidence="6">SpSt-1105</strain>
    </source>
</reference>
<dbReference type="CDD" id="cd01335">
    <property type="entry name" value="Radical_SAM"/>
    <property type="match status" value="1"/>
</dbReference>
<proteinExistence type="predicted"/>
<evidence type="ECO:0000256" key="4">
    <source>
        <dbReference type="ARBA" id="ARBA00023014"/>
    </source>
</evidence>
<keyword evidence="4" id="KW-0411">Iron-sulfur</keyword>
<dbReference type="InterPro" id="IPR058240">
    <property type="entry name" value="rSAM_sf"/>
</dbReference>
<dbReference type="Pfam" id="PF13186">
    <property type="entry name" value="SPASM"/>
    <property type="match status" value="1"/>
</dbReference>
<evidence type="ECO:0000256" key="3">
    <source>
        <dbReference type="ARBA" id="ARBA00023004"/>
    </source>
</evidence>
<dbReference type="PANTHER" id="PTHR11228:SF7">
    <property type="entry name" value="PQQA PEPTIDE CYCLASE"/>
    <property type="match status" value="1"/>
</dbReference>
<evidence type="ECO:0000256" key="1">
    <source>
        <dbReference type="ARBA" id="ARBA00022691"/>
    </source>
</evidence>